<feature type="domain" description="FecR N-terminal" evidence="2">
    <location>
        <begin position="19"/>
        <end position="60"/>
    </location>
</feature>
<dbReference type="Pfam" id="PF16220">
    <property type="entry name" value="DUF4880"/>
    <property type="match status" value="1"/>
</dbReference>
<organism evidence="3 4">
    <name type="scientific">Sphingomonas glacialis</name>
    <dbReference type="NCBI Taxonomy" id="658225"/>
    <lineage>
        <taxon>Bacteria</taxon>
        <taxon>Pseudomonadati</taxon>
        <taxon>Pseudomonadota</taxon>
        <taxon>Alphaproteobacteria</taxon>
        <taxon>Sphingomonadales</taxon>
        <taxon>Sphingomonadaceae</taxon>
        <taxon>Sphingomonas</taxon>
    </lineage>
</organism>
<proteinExistence type="predicted"/>
<dbReference type="AlphaFoldDB" id="A0A502FT13"/>
<dbReference type="Gene3D" id="3.55.50.30">
    <property type="match status" value="1"/>
</dbReference>
<dbReference type="EMBL" id="RCZC01000003">
    <property type="protein sequence ID" value="TPG52615.1"/>
    <property type="molecule type" value="Genomic_DNA"/>
</dbReference>
<dbReference type="PANTHER" id="PTHR30273:SF2">
    <property type="entry name" value="PROTEIN FECR"/>
    <property type="match status" value="1"/>
</dbReference>
<evidence type="ECO:0000313" key="3">
    <source>
        <dbReference type="EMBL" id="TPG52615.1"/>
    </source>
</evidence>
<keyword evidence="4" id="KW-1185">Reference proteome</keyword>
<dbReference type="RefSeq" id="WP_140850531.1">
    <property type="nucleotide sequence ID" value="NZ_RCZC01000003.1"/>
</dbReference>
<evidence type="ECO:0000259" key="2">
    <source>
        <dbReference type="Pfam" id="PF16220"/>
    </source>
</evidence>
<dbReference type="InterPro" id="IPR012373">
    <property type="entry name" value="Ferrdict_sens_TM"/>
</dbReference>
<dbReference type="Proteomes" id="UP000319931">
    <property type="component" value="Unassembled WGS sequence"/>
</dbReference>
<dbReference type="InterPro" id="IPR006860">
    <property type="entry name" value="FecR"/>
</dbReference>
<sequence>MMVRVVITLEQVLAQSPSEAAAFWLVRQDIGESAEDDLVFQQWLEAESAHGEAWARACSLWEGVAEADGSDLAGLREPAPSRTWWRDWRTAAAASVAALAIGCGAIFWGHGSVQRTGSQIASRSEVGLPVQKFATATGDRRVFTLADKSVVTLNTNSAVSVRFAPSERRVILERGQAYFEVAHAAARPFIVQNDGLTVTAVGTRFEVQEASKSTRVILVDGHVRVIAPLSGKTEAIDLSPGQQLVANHSEVKVGTANVAGVADWQNGLVSFHNTPLAEAILELNRYTAGKKLLIRDPKVAMMRISGSFHTNDLRRFARTIAEIYPVRIVETASAVEIVSSERTHR</sequence>
<dbReference type="Gene3D" id="2.60.120.1440">
    <property type="match status" value="1"/>
</dbReference>
<reference evidence="3 4" key="1">
    <citation type="journal article" date="2019" name="Environ. Microbiol.">
        <title>Species interactions and distinct microbial communities in high Arctic permafrost affected cryosols are associated with the CH4 and CO2 gas fluxes.</title>
        <authorList>
            <person name="Altshuler I."/>
            <person name="Hamel J."/>
            <person name="Turney S."/>
            <person name="Magnuson E."/>
            <person name="Levesque R."/>
            <person name="Greer C."/>
            <person name="Whyte L.G."/>
        </authorList>
    </citation>
    <scope>NUCLEOTIDE SEQUENCE [LARGE SCALE GENOMIC DNA]</scope>
    <source>
        <strain evidence="3 4">E6.1</strain>
    </source>
</reference>
<accession>A0A502FT13</accession>
<name>A0A502FT13_9SPHN</name>
<evidence type="ECO:0000259" key="1">
    <source>
        <dbReference type="Pfam" id="PF04773"/>
    </source>
</evidence>
<comment type="caution">
    <text evidence="3">The sequence shown here is derived from an EMBL/GenBank/DDBJ whole genome shotgun (WGS) entry which is preliminary data.</text>
</comment>
<gene>
    <name evidence="3" type="ORF">EAH76_12025</name>
</gene>
<dbReference type="PIRSF" id="PIRSF018266">
    <property type="entry name" value="FecR"/>
    <property type="match status" value="1"/>
</dbReference>
<dbReference type="GO" id="GO:0016989">
    <property type="term" value="F:sigma factor antagonist activity"/>
    <property type="evidence" value="ECO:0007669"/>
    <property type="project" value="TreeGrafter"/>
</dbReference>
<protein>
    <submittedName>
        <fullName evidence="3">DUF4974 domain-containing protein</fullName>
    </submittedName>
</protein>
<dbReference type="PANTHER" id="PTHR30273">
    <property type="entry name" value="PERIPLASMIC SIGNAL SENSOR AND SIGMA FACTOR ACTIVATOR FECR-RELATED"/>
    <property type="match status" value="1"/>
</dbReference>
<evidence type="ECO:0000313" key="4">
    <source>
        <dbReference type="Proteomes" id="UP000319931"/>
    </source>
</evidence>
<feature type="domain" description="FecR protein" evidence="1">
    <location>
        <begin position="133"/>
        <end position="224"/>
    </location>
</feature>
<dbReference type="OrthoDB" id="9798846at2"/>
<dbReference type="InterPro" id="IPR032623">
    <property type="entry name" value="FecR_N"/>
</dbReference>
<dbReference type="Pfam" id="PF04773">
    <property type="entry name" value="FecR"/>
    <property type="match status" value="1"/>
</dbReference>